<evidence type="ECO:0000313" key="2">
    <source>
        <dbReference type="EnsemblPlants" id="LPERR12G15340.1"/>
    </source>
</evidence>
<accession>A0A0D9Y194</accession>
<name>A0A0D9Y194_9ORYZ</name>
<feature type="transmembrane region" description="Helical" evidence="1">
    <location>
        <begin position="120"/>
        <end position="142"/>
    </location>
</feature>
<dbReference type="EnsemblPlants" id="LPERR12G15340.1">
    <property type="protein sequence ID" value="LPERR12G15340.1"/>
    <property type="gene ID" value="LPERR12G15340"/>
</dbReference>
<dbReference type="AlphaFoldDB" id="A0A0D9Y194"/>
<reference evidence="2 3" key="1">
    <citation type="submission" date="2012-08" db="EMBL/GenBank/DDBJ databases">
        <title>Oryza genome evolution.</title>
        <authorList>
            <person name="Wing R.A."/>
        </authorList>
    </citation>
    <scope>NUCLEOTIDE SEQUENCE</scope>
</reference>
<keyword evidence="3" id="KW-1185">Reference proteome</keyword>
<dbReference type="HOGENOM" id="CLU_1799224_0_0_1"/>
<proteinExistence type="predicted"/>
<evidence type="ECO:0000313" key="3">
    <source>
        <dbReference type="Proteomes" id="UP000032180"/>
    </source>
</evidence>
<keyword evidence="1" id="KW-0472">Membrane</keyword>
<sequence length="144" mass="15490">MARRRFLLIVLFYILLVLLLMPMLAEGYTKLNSVEEAADALGALGRFQHLVDVYEERGQVAAAGRIARVLRGCAIGGVIGLLAFIASFSGFDTTEPPAPPPSVRPPAPEEEIDDDVYPGAGIQLVLVLSALVLVTIALRALLRH</sequence>
<feature type="transmembrane region" description="Helical" evidence="1">
    <location>
        <begin position="6"/>
        <end position="25"/>
    </location>
</feature>
<dbReference type="Proteomes" id="UP000032180">
    <property type="component" value="Chromosome 12"/>
</dbReference>
<organism evidence="2 3">
    <name type="scientific">Leersia perrieri</name>
    <dbReference type="NCBI Taxonomy" id="77586"/>
    <lineage>
        <taxon>Eukaryota</taxon>
        <taxon>Viridiplantae</taxon>
        <taxon>Streptophyta</taxon>
        <taxon>Embryophyta</taxon>
        <taxon>Tracheophyta</taxon>
        <taxon>Spermatophyta</taxon>
        <taxon>Magnoliopsida</taxon>
        <taxon>Liliopsida</taxon>
        <taxon>Poales</taxon>
        <taxon>Poaceae</taxon>
        <taxon>BOP clade</taxon>
        <taxon>Oryzoideae</taxon>
        <taxon>Oryzeae</taxon>
        <taxon>Oryzinae</taxon>
        <taxon>Leersia</taxon>
    </lineage>
</organism>
<dbReference type="Gramene" id="LPERR12G15340.1">
    <property type="protein sequence ID" value="LPERR12G15340.1"/>
    <property type="gene ID" value="LPERR12G15340"/>
</dbReference>
<feature type="transmembrane region" description="Helical" evidence="1">
    <location>
        <begin position="69"/>
        <end position="91"/>
    </location>
</feature>
<protein>
    <submittedName>
        <fullName evidence="2">Uncharacterized protein</fullName>
    </submittedName>
</protein>
<keyword evidence="1" id="KW-1133">Transmembrane helix</keyword>
<keyword evidence="1" id="KW-0812">Transmembrane</keyword>
<reference evidence="3" key="2">
    <citation type="submission" date="2013-12" db="EMBL/GenBank/DDBJ databases">
        <authorList>
            <person name="Yu Y."/>
            <person name="Lee S."/>
            <person name="de Baynast K."/>
            <person name="Wissotski M."/>
            <person name="Liu L."/>
            <person name="Talag J."/>
            <person name="Goicoechea J."/>
            <person name="Angelova A."/>
            <person name="Jetty R."/>
            <person name="Kudrna D."/>
            <person name="Golser W."/>
            <person name="Rivera L."/>
            <person name="Zhang J."/>
            <person name="Wing R."/>
        </authorList>
    </citation>
    <scope>NUCLEOTIDE SEQUENCE</scope>
</reference>
<reference evidence="2" key="3">
    <citation type="submission" date="2015-04" db="UniProtKB">
        <authorList>
            <consortium name="EnsemblPlants"/>
        </authorList>
    </citation>
    <scope>IDENTIFICATION</scope>
</reference>
<evidence type="ECO:0000256" key="1">
    <source>
        <dbReference type="SAM" id="Phobius"/>
    </source>
</evidence>